<dbReference type="Pfam" id="PF10120">
    <property type="entry name" value="ThiN"/>
    <property type="match status" value="1"/>
</dbReference>
<evidence type="ECO:0000313" key="5">
    <source>
        <dbReference type="EMBL" id="QJA05861.1"/>
    </source>
</evidence>
<dbReference type="SUPFAM" id="SSF53613">
    <property type="entry name" value="Ribokinase-like"/>
    <property type="match status" value="1"/>
</dbReference>
<dbReference type="PANTHER" id="PTHR20858">
    <property type="entry name" value="PHOSPHOMETHYLPYRIMIDINE KINASE"/>
    <property type="match status" value="1"/>
</dbReference>
<feature type="domain" description="Thiamine-phosphate synthase ThiN" evidence="4">
    <location>
        <begin position="265"/>
        <end position="431"/>
    </location>
</feature>
<gene>
    <name evidence="5" type="ORF">FVE67_03190</name>
</gene>
<evidence type="ECO:0000259" key="3">
    <source>
        <dbReference type="Pfam" id="PF08543"/>
    </source>
</evidence>
<dbReference type="SUPFAM" id="SSF53639">
    <property type="entry name" value="AraD/HMP-PK domain-like"/>
    <property type="match status" value="1"/>
</dbReference>
<dbReference type="GO" id="GO:0008902">
    <property type="term" value="F:hydroxymethylpyrimidine kinase activity"/>
    <property type="evidence" value="ECO:0007669"/>
    <property type="project" value="UniProtKB-EC"/>
</dbReference>
<dbReference type="InterPro" id="IPR013749">
    <property type="entry name" value="PM/HMP-P_kinase-1"/>
</dbReference>
<dbReference type="EMBL" id="CP042909">
    <property type="protein sequence ID" value="QJA05861.1"/>
    <property type="molecule type" value="Genomic_DNA"/>
</dbReference>
<dbReference type="KEGG" id="tmai:FVE67_03190"/>
<dbReference type="Proteomes" id="UP000501253">
    <property type="component" value="Chromosome"/>
</dbReference>
<dbReference type="InterPro" id="IPR029056">
    <property type="entry name" value="Ribokinase-like"/>
</dbReference>
<evidence type="ECO:0000259" key="4">
    <source>
        <dbReference type="Pfam" id="PF10120"/>
    </source>
</evidence>
<dbReference type="RefSeq" id="WP_168719216.1">
    <property type="nucleotide sequence ID" value="NZ_CP042909.1"/>
</dbReference>
<dbReference type="GO" id="GO:0008972">
    <property type="term" value="F:phosphomethylpyrimidine kinase activity"/>
    <property type="evidence" value="ECO:0007669"/>
    <property type="project" value="InterPro"/>
</dbReference>
<evidence type="ECO:0000256" key="2">
    <source>
        <dbReference type="ARBA" id="ARBA00012135"/>
    </source>
</evidence>
<evidence type="ECO:0000256" key="1">
    <source>
        <dbReference type="ARBA" id="ARBA00004948"/>
    </source>
</evidence>
<dbReference type="InterPro" id="IPR036409">
    <property type="entry name" value="Aldolase_II/adducin_N_sf"/>
</dbReference>
<reference evidence="5 6" key="1">
    <citation type="submission" date="2019-08" db="EMBL/GenBank/DDBJ databases">
        <title>Complete genome sequence of Thermosulfurimonas marina SU872T, an anaerobic thermophilic chemolithoautotrophic bacterium isolated from a shallow marine hydrothermal vent.</title>
        <authorList>
            <person name="Allioux M."/>
            <person name="Jebbar M."/>
            <person name="Slobodkina G."/>
            <person name="Slobodkin A."/>
            <person name="Moalic Y."/>
            <person name="Frolova A."/>
            <person name="Shao Z."/>
            <person name="Alain K."/>
        </authorList>
    </citation>
    <scope>NUCLEOTIDE SEQUENCE [LARGE SCALE GENOMIC DNA]</scope>
    <source>
        <strain evidence="5 6">SU872</strain>
    </source>
</reference>
<dbReference type="GO" id="GO:0009228">
    <property type="term" value="P:thiamine biosynthetic process"/>
    <property type="evidence" value="ECO:0007669"/>
    <property type="project" value="InterPro"/>
</dbReference>
<dbReference type="Gene3D" id="3.40.1190.20">
    <property type="match status" value="1"/>
</dbReference>
<dbReference type="AlphaFoldDB" id="A0A6H1WRQ4"/>
<dbReference type="GO" id="GO:0005829">
    <property type="term" value="C:cytosol"/>
    <property type="evidence" value="ECO:0007669"/>
    <property type="project" value="TreeGrafter"/>
</dbReference>
<accession>A0A6H1WRQ4</accession>
<protein>
    <recommendedName>
        <fullName evidence="2">hydroxymethylpyrimidine kinase</fullName>
        <ecNumber evidence="2">2.7.1.49</ecNumber>
    </recommendedName>
</protein>
<proteinExistence type="predicted"/>
<dbReference type="InterPro" id="IPR019293">
    <property type="entry name" value="ThiN"/>
</dbReference>
<sequence length="435" mass="46701">MEVLVVAGSDPSGWAGFQMDLRVLALLGVSATAVPSAFTVQTAEEAFFWEPVPEALFEKALVAALPGVRVVKVGMLGKASLVRTLARVLADFPGPVVLDPVLSASSGLPLAEPALGEVLKKELLPRVTLLTPNLPEAEALLGRRIEPGGEAEAAKALGALGPRAVLLKGGHGEGPEVRDFFWDGRETKVFRRPRLLRNFRGTGCFLASTVAGLLSQEKPLPQAVAQAEDLLSLALQAASYRDRPGAEAGILWERLSEGRQVLEALAEAAEEFCTHPVRPLIPEVQTNLAYALPLARGPEEVAAFPGRIVGYGKTARPVGCPAFGASSHVARIVLAALRFDPEKRAAMNIRYEEEFLKRAEALGLRVAHFSRTEEPEEIKRREGGTLSWAVTAVCQRLGYVPDLIADPGDLGKEPMIRILARSPQEAVRLALKLLP</sequence>
<name>A0A6H1WRQ4_9BACT</name>
<dbReference type="PANTHER" id="PTHR20858:SF17">
    <property type="entry name" value="HYDROXYMETHYLPYRIMIDINE_PHOSPHOMETHYLPYRIMIDINE KINASE THI20-RELATED"/>
    <property type="match status" value="1"/>
</dbReference>
<feature type="domain" description="Pyridoxamine kinase/Phosphomethylpyrimidine kinase" evidence="3">
    <location>
        <begin position="10"/>
        <end position="238"/>
    </location>
</feature>
<dbReference type="CDD" id="cd01169">
    <property type="entry name" value="HMPP_kinase"/>
    <property type="match status" value="1"/>
</dbReference>
<dbReference type="EC" id="2.7.1.49" evidence="2"/>
<dbReference type="Gene3D" id="3.40.225.10">
    <property type="entry name" value="Class II aldolase/adducin N-terminal domain"/>
    <property type="match status" value="1"/>
</dbReference>
<evidence type="ECO:0000313" key="6">
    <source>
        <dbReference type="Proteomes" id="UP000501253"/>
    </source>
</evidence>
<comment type="pathway">
    <text evidence="1">Cofactor biosynthesis; thiamine diphosphate biosynthesis.</text>
</comment>
<dbReference type="Pfam" id="PF08543">
    <property type="entry name" value="Phos_pyr_kin"/>
    <property type="match status" value="1"/>
</dbReference>
<organism evidence="5 6">
    <name type="scientific">Thermosulfurimonas marina</name>
    <dbReference type="NCBI Taxonomy" id="2047767"/>
    <lineage>
        <taxon>Bacteria</taxon>
        <taxon>Pseudomonadati</taxon>
        <taxon>Thermodesulfobacteriota</taxon>
        <taxon>Thermodesulfobacteria</taxon>
        <taxon>Thermodesulfobacteriales</taxon>
        <taxon>Thermodesulfobacteriaceae</taxon>
        <taxon>Thermosulfurimonas</taxon>
    </lineage>
</organism>
<keyword evidence="6" id="KW-1185">Reference proteome</keyword>
<dbReference type="InterPro" id="IPR004399">
    <property type="entry name" value="HMP/HMP-P_kinase_dom"/>
</dbReference>